<comment type="caution">
    <text evidence="3">The sequence shown here is derived from an EMBL/GenBank/DDBJ whole genome shotgun (WGS) entry which is preliminary data.</text>
</comment>
<proteinExistence type="predicted"/>
<feature type="region of interest" description="Disordered" evidence="1">
    <location>
        <begin position="57"/>
        <end position="94"/>
    </location>
</feature>
<feature type="chain" id="PRO_5013331542" evidence="2">
    <location>
        <begin position="20"/>
        <end position="192"/>
    </location>
</feature>
<dbReference type="Proteomes" id="UP000218172">
    <property type="component" value="Unassembled WGS sequence"/>
</dbReference>
<sequence>MTKFTSAFIIILFSSTAVADNSTERLINNIGQILHIAYEVQNQTHRPVNRTVVTPHRKVETSRGYRGDARGEQRANHAGYDNFNRRQQGHGGHREFTYTSEAIRGGSSRRTRIIENPYPHRVVTGITLNGISNREVHVRDVIAYPGRNRISHTGYSLSNFDSQAYLHVNQVIDHISVKAKRKQYFTVTFHYR</sequence>
<dbReference type="AlphaFoldDB" id="A0A2A4MH43"/>
<keyword evidence="2" id="KW-0732">Signal</keyword>
<evidence type="ECO:0000256" key="1">
    <source>
        <dbReference type="SAM" id="MobiDB-lite"/>
    </source>
</evidence>
<protein>
    <submittedName>
        <fullName evidence="3">Uncharacterized protein</fullName>
    </submittedName>
</protein>
<reference evidence="4" key="1">
    <citation type="submission" date="2017-08" db="EMBL/GenBank/DDBJ databases">
        <title>A dynamic microbial community with high functional redundancy inhabits the cold, oxic subseafloor aquifer.</title>
        <authorList>
            <person name="Tully B.J."/>
            <person name="Wheat C.G."/>
            <person name="Glazer B.T."/>
            <person name="Huber J.A."/>
        </authorList>
    </citation>
    <scope>NUCLEOTIDE SEQUENCE [LARGE SCALE GENOMIC DNA]</scope>
</reference>
<organism evidence="3 4">
    <name type="scientific">SAR86 cluster bacterium</name>
    <dbReference type="NCBI Taxonomy" id="2030880"/>
    <lineage>
        <taxon>Bacteria</taxon>
        <taxon>Pseudomonadati</taxon>
        <taxon>Pseudomonadota</taxon>
        <taxon>Gammaproteobacteria</taxon>
        <taxon>SAR86 cluster</taxon>
    </lineage>
</organism>
<evidence type="ECO:0000313" key="4">
    <source>
        <dbReference type="Proteomes" id="UP000218172"/>
    </source>
</evidence>
<name>A0A2A4MH43_9GAMM</name>
<feature type="compositionally biased region" description="Basic and acidic residues" evidence="1">
    <location>
        <begin position="57"/>
        <end position="75"/>
    </location>
</feature>
<evidence type="ECO:0000313" key="3">
    <source>
        <dbReference type="EMBL" id="PCH59243.1"/>
    </source>
</evidence>
<accession>A0A2A4MH43</accession>
<evidence type="ECO:0000256" key="2">
    <source>
        <dbReference type="SAM" id="SignalP"/>
    </source>
</evidence>
<feature type="signal peptide" evidence="2">
    <location>
        <begin position="1"/>
        <end position="19"/>
    </location>
</feature>
<dbReference type="EMBL" id="NVQR01000127">
    <property type="protein sequence ID" value="PCH59243.1"/>
    <property type="molecule type" value="Genomic_DNA"/>
</dbReference>
<gene>
    <name evidence="3" type="ORF">COC19_07355</name>
</gene>